<protein>
    <submittedName>
        <fullName evidence="3">Sensor histidine kinase DpiB</fullName>
    </submittedName>
</protein>
<gene>
    <name evidence="3" type="ORF">ERS852417_02649</name>
</gene>
<keyword evidence="1" id="KW-1133">Transmembrane helix</keyword>
<feature type="transmembrane region" description="Helical" evidence="1">
    <location>
        <begin position="190"/>
        <end position="212"/>
    </location>
</feature>
<dbReference type="InterPro" id="IPR036890">
    <property type="entry name" value="HATPase_C_sf"/>
</dbReference>
<dbReference type="SUPFAM" id="SSF55874">
    <property type="entry name" value="ATPase domain of HSP90 chaperone/DNA topoisomerase II/histidine kinase"/>
    <property type="match status" value="1"/>
</dbReference>
<dbReference type="AlphaFoldDB" id="A0A174G9S4"/>
<dbReference type="GO" id="GO:0042802">
    <property type="term" value="F:identical protein binding"/>
    <property type="evidence" value="ECO:0007669"/>
    <property type="project" value="TreeGrafter"/>
</dbReference>
<evidence type="ECO:0000313" key="4">
    <source>
        <dbReference type="Proteomes" id="UP000095384"/>
    </source>
</evidence>
<dbReference type="PANTHER" id="PTHR40448:SF1">
    <property type="entry name" value="TWO-COMPONENT SENSOR HISTIDINE KINASE"/>
    <property type="match status" value="1"/>
</dbReference>
<dbReference type="PANTHER" id="PTHR40448">
    <property type="entry name" value="TWO-COMPONENT SENSOR HISTIDINE KINASE"/>
    <property type="match status" value="1"/>
</dbReference>
<dbReference type="Gene3D" id="3.30.565.10">
    <property type="entry name" value="Histidine kinase-like ATPase, C-terminal domain"/>
    <property type="match status" value="1"/>
</dbReference>
<dbReference type="Proteomes" id="UP000095384">
    <property type="component" value="Unassembled WGS sequence"/>
</dbReference>
<accession>A0A174G9S4</accession>
<keyword evidence="1" id="KW-0472">Membrane</keyword>
<feature type="transmembrane region" description="Helical" evidence="1">
    <location>
        <begin position="120"/>
        <end position="138"/>
    </location>
</feature>
<dbReference type="EMBL" id="CYYW01000025">
    <property type="protein sequence ID" value="CUO59163.1"/>
    <property type="molecule type" value="Genomic_DNA"/>
</dbReference>
<keyword evidence="3" id="KW-0418">Kinase</keyword>
<name>A0A174G9S4_9FIRM</name>
<feature type="transmembrane region" description="Helical" evidence="1">
    <location>
        <begin position="159"/>
        <end position="178"/>
    </location>
</feature>
<proteinExistence type="predicted"/>
<evidence type="ECO:0000313" key="3">
    <source>
        <dbReference type="EMBL" id="CUO59163.1"/>
    </source>
</evidence>
<feature type="transmembrane region" description="Helical" evidence="1">
    <location>
        <begin position="6"/>
        <end position="23"/>
    </location>
</feature>
<sequence>MIRDILYLIVYFITETVLYSLAYRTVLSRGITNKAVKWMVYIIAVVITGSIVYVNNNLQYVMGASIFIMVMLPVFIIEPFKIQNLILYPFVVIASSIFGMLFSFIISIKIGISEYYVKESPALTILCQILSIGVWALIYVIKRRKNDQEEVVLDLKHYIILYLVTISSLILVGSIQIFSELEEYEDLQIYGVFAVMACCTLVVVTLMQIVVLSQNAYIKKSNDMYKEHMALQKQHYEHMLLQYEELRKFRHDVKNHMLALNSMCTSEDNSQIKKYLSQLTNEVSSKKPVEYTGNRELDAVIAPFVLEAESKNIKVQFKGRVSDNVAIDMFDMCTIISNLLNNAIEACEKIQEDKRIIEFEIASYNSQIFISVCNSYDMESIINQKQKFITTKEDKLNHGIGLENVSRTVKKYDGDMRISQENERFIVTINI</sequence>
<keyword evidence="1" id="KW-0812">Transmembrane</keyword>
<dbReference type="InterPro" id="IPR032834">
    <property type="entry name" value="NatK-like_C"/>
</dbReference>
<feature type="transmembrane region" description="Helical" evidence="1">
    <location>
        <begin position="60"/>
        <end position="78"/>
    </location>
</feature>
<organism evidence="3 4">
    <name type="scientific">Agathobacter rectalis</name>
    <dbReference type="NCBI Taxonomy" id="39491"/>
    <lineage>
        <taxon>Bacteria</taxon>
        <taxon>Bacillati</taxon>
        <taxon>Bacillota</taxon>
        <taxon>Clostridia</taxon>
        <taxon>Lachnospirales</taxon>
        <taxon>Lachnospiraceae</taxon>
        <taxon>Agathobacter</taxon>
    </lineage>
</organism>
<evidence type="ECO:0000256" key="1">
    <source>
        <dbReference type="SAM" id="Phobius"/>
    </source>
</evidence>
<feature type="transmembrane region" description="Helical" evidence="1">
    <location>
        <begin position="85"/>
        <end position="108"/>
    </location>
</feature>
<dbReference type="Pfam" id="PF14501">
    <property type="entry name" value="HATPase_c_5"/>
    <property type="match status" value="1"/>
</dbReference>
<keyword evidence="3" id="KW-0808">Transferase</keyword>
<dbReference type="CDD" id="cd16935">
    <property type="entry name" value="HATPase_AgrC-ComD-like"/>
    <property type="match status" value="1"/>
</dbReference>
<reference evidence="3 4" key="1">
    <citation type="submission" date="2015-09" db="EMBL/GenBank/DDBJ databases">
        <authorList>
            <consortium name="Pathogen Informatics"/>
        </authorList>
    </citation>
    <scope>NUCLEOTIDE SEQUENCE [LARGE SCALE GENOMIC DNA]</scope>
    <source>
        <strain evidence="3 4">2789STDY5608860</strain>
    </source>
</reference>
<feature type="domain" description="Sensor histidine kinase NatK-like C-terminal" evidence="2">
    <location>
        <begin position="328"/>
        <end position="431"/>
    </location>
</feature>
<dbReference type="GO" id="GO:0016301">
    <property type="term" value="F:kinase activity"/>
    <property type="evidence" value="ECO:0007669"/>
    <property type="project" value="UniProtKB-KW"/>
</dbReference>
<evidence type="ECO:0000259" key="2">
    <source>
        <dbReference type="Pfam" id="PF14501"/>
    </source>
</evidence>
<feature type="transmembrane region" description="Helical" evidence="1">
    <location>
        <begin position="35"/>
        <end position="54"/>
    </location>
</feature>